<dbReference type="EC" id="2.3.1.47" evidence="5"/>
<dbReference type="Pfam" id="PF00155">
    <property type="entry name" value="Aminotran_1_2"/>
    <property type="match status" value="1"/>
</dbReference>
<evidence type="ECO:0000256" key="4">
    <source>
        <dbReference type="ARBA" id="ARBA00011738"/>
    </source>
</evidence>
<keyword evidence="8 12" id="KW-0663">Pyridoxal phosphate</keyword>
<keyword evidence="14" id="KW-0012">Acyltransferase</keyword>
<comment type="subunit">
    <text evidence="4">Homodimer.</text>
</comment>
<feature type="domain" description="Aminotransferase class I/classII large" evidence="13">
    <location>
        <begin position="100"/>
        <end position="443"/>
    </location>
</feature>
<dbReference type="PANTHER" id="PTHR13693:SF100">
    <property type="entry name" value="8-AMINO-7-OXONONANOATE SYNTHASE"/>
    <property type="match status" value="1"/>
</dbReference>
<dbReference type="Gene3D" id="3.40.640.10">
    <property type="entry name" value="Type I PLP-dependent aspartate aminotransferase-like (Major domain)"/>
    <property type="match status" value="1"/>
</dbReference>
<dbReference type="GO" id="GO:0030170">
    <property type="term" value="F:pyridoxal phosphate binding"/>
    <property type="evidence" value="ECO:0007669"/>
    <property type="project" value="InterPro"/>
</dbReference>
<evidence type="ECO:0000256" key="1">
    <source>
        <dbReference type="ARBA" id="ARBA00001933"/>
    </source>
</evidence>
<evidence type="ECO:0000256" key="3">
    <source>
        <dbReference type="ARBA" id="ARBA00010008"/>
    </source>
</evidence>
<dbReference type="InterPro" id="IPR001917">
    <property type="entry name" value="Aminotrans_II_pyridoxalP_BS"/>
</dbReference>
<proteinExistence type="inferred from homology"/>
<evidence type="ECO:0000256" key="2">
    <source>
        <dbReference type="ARBA" id="ARBA00004746"/>
    </source>
</evidence>
<dbReference type="OrthoDB" id="9807157at2"/>
<gene>
    <name evidence="14" type="primary">wcbT</name>
    <name evidence="14" type="ORF">SAMEA1982600_01121</name>
</gene>
<evidence type="ECO:0000256" key="12">
    <source>
        <dbReference type="RuleBase" id="RU003693"/>
    </source>
</evidence>
<dbReference type="InterPro" id="IPR015421">
    <property type="entry name" value="PyrdxlP-dep_Trfase_major"/>
</dbReference>
<evidence type="ECO:0000256" key="6">
    <source>
        <dbReference type="ARBA" id="ARBA00022679"/>
    </source>
</evidence>
<dbReference type="Proteomes" id="UP000077037">
    <property type="component" value="Unassembled WGS sequence"/>
</dbReference>
<sequence length="451" mass="49031">MSNSKKGLPGLTAGLKNKLIQQAMERKLRQAGQDQGRPTIPLPKTDKPVIPEAYTRFDQHPGYLHLRIMNDGAARMGVRSPFFKLHEGIAGAETRIGGKKYINYASYNYLGMSGDPEVSQAAKDAIDQYGTSVSASRLVSGERPIHRELERELAQLYDVDDAVTFVSGHAANVTTIGYLFGPRDLVVHDELIHNSILQGIQLSGAKRLSFPHNDADALDQLLASQRHEFERVLIVLEGIYSMDGDYPDLPRFIDIKQRHHAFLMVDEAHSLGVMGATGRGIREHFGLPGNAVDIWMGTLSKALAGCGGYIAGETALVEHLKFLAPGFLYSVGMPPSVAGASLAALRGMLAMPERVKTLQQRGALFLDQAKANGIDTGYSTGLAVIPAIVGSSLRAARLSAALFERGINVQPILYPAVAEQSARLRFFVSAMHSEGQILQTIETLTQHIQTI</sequence>
<dbReference type="InterPro" id="IPR015424">
    <property type="entry name" value="PyrdxlP-dep_Trfase"/>
</dbReference>
<dbReference type="InterPro" id="IPR050087">
    <property type="entry name" value="AON_synthase_class-II"/>
</dbReference>
<evidence type="ECO:0000256" key="11">
    <source>
        <dbReference type="ARBA" id="ARBA00047715"/>
    </source>
</evidence>
<comment type="similarity">
    <text evidence="3">Belongs to the class-II pyridoxal-phosphate-dependent aminotransferase family. BioF subfamily.</text>
</comment>
<evidence type="ECO:0000256" key="10">
    <source>
        <dbReference type="ARBA" id="ARBA00033381"/>
    </source>
</evidence>
<dbReference type="Gene3D" id="3.90.1150.10">
    <property type="entry name" value="Aspartate Aminotransferase, domain 1"/>
    <property type="match status" value="1"/>
</dbReference>
<evidence type="ECO:0000256" key="9">
    <source>
        <dbReference type="ARBA" id="ARBA00032610"/>
    </source>
</evidence>
<evidence type="ECO:0000256" key="8">
    <source>
        <dbReference type="ARBA" id="ARBA00022898"/>
    </source>
</evidence>
<keyword evidence="7" id="KW-0093">Biotin biosynthesis</keyword>
<comment type="cofactor">
    <cofactor evidence="1 12">
        <name>pyridoxal 5'-phosphate</name>
        <dbReference type="ChEBI" id="CHEBI:597326"/>
    </cofactor>
</comment>
<dbReference type="InterPro" id="IPR004839">
    <property type="entry name" value="Aminotransferase_I/II_large"/>
</dbReference>
<comment type="pathway">
    <text evidence="2">Cofactor biosynthesis; biotin biosynthesis.</text>
</comment>
<dbReference type="AlphaFoldDB" id="A0A157M9W0"/>
<name>A0A157M9W0_9BORD</name>
<accession>A0A157M9W0</accession>
<keyword evidence="6 14" id="KW-0808">Transferase</keyword>
<dbReference type="InterPro" id="IPR015422">
    <property type="entry name" value="PyrdxlP-dep_Trfase_small"/>
</dbReference>
<comment type="catalytic activity">
    <reaction evidence="11">
        <text>6-carboxyhexanoyl-[ACP] + L-alanine + H(+) = (8S)-8-amino-7-oxononanoate + holo-[ACP] + CO2</text>
        <dbReference type="Rhea" id="RHEA:42288"/>
        <dbReference type="Rhea" id="RHEA-COMP:9685"/>
        <dbReference type="Rhea" id="RHEA-COMP:9955"/>
        <dbReference type="ChEBI" id="CHEBI:15378"/>
        <dbReference type="ChEBI" id="CHEBI:16526"/>
        <dbReference type="ChEBI" id="CHEBI:57972"/>
        <dbReference type="ChEBI" id="CHEBI:64479"/>
        <dbReference type="ChEBI" id="CHEBI:78846"/>
        <dbReference type="ChEBI" id="CHEBI:149468"/>
        <dbReference type="EC" id="2.3.1.47"/>
    </reaction>
</comment>
<protein>
    <recommendedName>
        <fullName evidence="5">8-amino-7-oxononanoate synthase</fullName>
        <ecNumber evidence="5">2.3.1.47</ecNumber>
    </recommendedName>
    <alternativeName>
        <fullName evidence="9">7-keto-8-amino-pelargonic acid synthase</fullName>
    </alternativeName>
    <alternativeName>
        <fullName evidence="10">8-amino-7-ketopelargonate synthase</fullName>
    </alternativeName>
</protein>
<dbReference type="GO" id="GO:0009102">
    <property type="term" value="P:biotin biosynthetic process"/>
    <property type="evidence" value="ECO:0007669"/>
    <property type="project" value="UniProtKB-KW"/>
</dbReference>
<reference evidence="14 15" key="1">
    <citation type="submission" date="2016-03" db="EMBL/GenBank/DDBJ databases">
        <authorList>
            <consortium name="Pathogen Informatics"/>
        </authorList>
    </citation>
    <scope>NUCLEOTIDE SEQUENCE [LARGE SCALE GENOMIC DNA]</scope>
    <source>
        <strain evidence="14 15">NCTC13364</strain>
    </source>
</reference>
<evidence type="ECO:0000256" key="5">
    <source>
        <dbReference type="ARBA" id="ARBA00013187"/>
    </source>
</evidence>
<dbReference type="CDD" id="cd06454">
    <property type="entry name" value="KBL_like"/>
    <property type="match status" value="1"/>
</dbReference>
<dbReference type="PROSITE" id="PS00599">
    <property type="entry name" value="AA_TRANSFER_CLASS_2"/>
    <property type="match status" value="1"/>
</dbReference>
<evidence type="ECO:0000313" key="14">
    <source>
        <dbReference type="EMBL" id="SAI05778.1"/>
    </source>
</evidence>
<organism evidence="14 15">
    <name type="scientific">Bordetella ansorpii</name>
    <dbReference type="NCBI Taxonomy" id="288768"/>
    <lineage>
        <taxon>Bacteria</taxon>
        <taxon>Pseudomonadati</taxon>
        <taxon>Pseudomonadota</taxon>
        <taxon>Betaproteobacteria</taxon>
        <taxon>Burkholderiales</taxon>
        <taxon>Alcaligenaceae</taxon>
        <taxon>Bordetella</taxon>
    </lineage>
</organism>
<evidence type="ECO:0000259" key="13">
    <source>
        <dbReference type="Pfam" id="PF00155"/>
    </source>
</evidence>
<dbReference type="PANTHER" id="PTHR13693">
    <property type="entry name" value="CLASS II AMINOTRANSFERASE/8-AMINO-7-OXONONANOATE SYNTHASE"/>
    <property type="match status" value="1"/>
</dbReference>
<evidence type="ECO:0000256" key="7">
    <source>
        <dbReference type="ARBA" id="ARBA00022756"/>
    </source>
</evidence>
<evidence type="ECO:0000313" key="15">
    <source>
        <dbReference type="Proteomes" id="UP000077037"/>
    </source>
</evidence>
<dbReference type="SUPFAM" id="SSF53383">
    <property type="entry name" value="PLP-dependent transferases"/>
    <property type="match status" value="1"/>
</dbReference>
<dbReference type="GO" id="GO:0008710">
    <property type="term" value="F:8-amino-7-oxononanoate synthase activity"/>
    <property type="evidence" value="ECO:0007669"/>
    <property type="project" value="UniProtKB-EC"/>
</dbReference>
<dbReference type="EMBL" id="FKBS01000012">
    <property type="protein sequence ID" value="SAI05778.1"/>
    <property type="molecule type" value="Genomic_DNA"/>
</dbReference>